<gene>
    <name evidence="3" type="ORF">Cvel_20963</name>
</gene>
<dbReference type="InterPro" id="IPR012337">
    <property type="entry name" value="RNaseH-like_sf"/>
</dbReference>
<dbReference type="InterPro" id="IPR001584">
    <property type="entry name" value="Integrase_cat-core"/>
</dbReference>
<sequence>MQELGITPKYIPGRANIVADALSRNPSAARQLVPSSAEVSRMGRAQHLPVRPRPLPEAVPVSVQPVGSLGAEYADLPDLVPEIEESQASVREGDGQQSRAGMELQSLTVSATQSQAFFDACRRGYSADPFFHPVLQHLLQQHLSAPTPDFALRLRGDCDGWGALLSARCALWDGEDLSEGGVIVLLAQDIEPLPIPSRSWESTCIDRLTDLPPSDDERFDAILMVLCRLIKAVVLIPTHSTAGAEETTRIYCQHVSCKKGFQRHIICDRDPRFVACFWQTLHAFSGLEVDFMTASHHDTAGAAERMNRTLEEALRCLVDTKHSRWSEFLCDVEFAYNSSVHEGTGFAPLTLDGGKSPLIPPALNLPVSVEPSFDAEEFLEEHSQIIAAARDSLRSAQQVMTRNANCRRRPAENIQVGDYILVHRTWWRRPVGKGGEYARKLDSVWFGPFEVETVLPRDNLEVVLPAGSRKYPIIHTSLCKPYRQLSGETRPPSARMPAWAEEEYEVEKILPVRGRGKAKQYKVLRRGYPLEDASWEPLSSLKNAKQAIANFYTLA</sequence>
<evidence type="ECO:0000259" key="2">
    <source>
        <dbReference type="PROSITE" id="PS50994"/>
    </source>
</evidence>
<dbReference type="InterPro" id="IPR000953">
    <property type="entry name" value="Chromo/chromo_shadow_dom"/>
</dbReference>
<dbReference type="Gene3D" id="2.40.50.40">
    <property type="match status" value="1"/>
</dbReference>
<dbReference type="InterPro" id="IPR023780">
    <property type="entry name" value="Chromo_domain"/>
</dbReference>
<dbReference type="InterPro" id="IPR050951">
    <property type="entry name" value="Retrovirus_Pol_polyprotein"/>
</dbReference>
<dbReference type="PROSITE" id="PS50013">
    <property type="entry name" value="CHROMO_2"/>
    <property type="match status" value="1"/>
</dbReference>
<dbReference type="GO" id="GO:0015074">
    <property type="term" value="P:DNA integration"/>
    <property type="evidence" value="ECO:0007669"/>
    <property type="project" value="InterPro"/>
</dbReference>
<dbReference type="Pfam" id="PF00385">
    <property type="entry name" value="Chromo"/>
    <property type="match status" value="1"/>
</dbReference>
<evidence type="ECO:0008006" key="4">
    <source>
        <dbReference type="Google" id="ProtNLM"/>
    </source>
</evidence>
<dbReference type="PhylomeDB" id="A0A0G4GA62"/>
<evidence type="ECO:0000259" key="1">
    <source>
        <dbReference type="PROSITE" id="PS50013"/>
    </source>
</evidence>
<dbReference type="CDD" id="cd00024">
    <property type="entry name" value="CD_CSD"/>
    <property type="match status" value="1"/>
</dbReference>
<dbReference type="VEuPathDB" id="CryptoDB:Cvel_20963"/>
<feature type="domain" description="Integrase catalytic" evidence="2">
    <location>
        <begin position="190"/>
        <end position="356"/>
    </location>
</feature>
<proteinExistence type="predicted"/>
<dbReference type="PANTHER" id="PTHR37984:SF5">
    <property type="entry name" value="PROTEIN NYNRIN-LIKE"/>
    <property type="match status" value="1"/>
</dbReference>
<protein>
    <recommendedName>
        <fullName evidence="4">Integrase catalytic domain-containing protein</fullName>
    </recommendedName>
</protein>
<name>A0A0G4GA62_9ALVE</name>
<dbReference type="InterPro" id="IPR016197">
    <property type="entry name" value="Chromo-like_dom_sf"/>
</dbReference>
<dbReference type="Gene3D" id="3.30.420.10">
    <property type="entry name" value="Ribonuclease H-like superfamily/Ribonuclease H"/>
    <property type="match status" value="1"/>
</dbReference>
<dbReference type="AlphaFoldDB" id="A0A0G4GA62"/>
<dbReference type="GO" id="GO:0003676">
    <property type="term" value="F:nucleic acid binding"/>
    <property type="evidence" value="ECO:0007669"/>
    <property type="project" value="InterPro"/>
</dbReference>
<accession>A0A0G4GA62</accession>
<dbReference type="SUPFAM" id="SSF54160">
    <property type="entry name" value="Chromo domain-like"/>
    <property type="match status" value="1"/>
</dbReference>
<dbReference type="SMART" id="SM00298">
    <property type="entry name" value="CHROMO"/>
    <property type="match status" value="1"/>
</dbReference>
<dbReference type="EMBL" id="CDMZ01001023">
    <property type="protein sequence ID" value="CEM25847.1"/>
    <property type="molecule type" value="Genomic_DNA"/>
</dbReference>
<dbReference type="InterPro" id="IPR036397">
    <property type="entry name" value="RNaseH_sf"/>
</dbReference>
<dbReference type="SUPFAM" id="SSF53098">
    <property type="entry name" value="Ribonuclease H-like"/>
    <property type="match status" value="1"/>
</dbReference>
<evidence type="ECO:0000313" key="3">
    <source>
        <dbReference type="EMBL" id="CEM25847.1"/>
    </source>
</evidence>
<feature type="domain" description="Chromo" evidence="1">
    <location>
        <begin position="504"/>
        <end position="555"/>
    </location>
</feature>
<organism evidence="3">
    <name type="scientific">Chromera velia CCMP2878</name>
    <dbReference type="NCBI Taxonomy" id="1169474"/>
    <lineage>
        <taxon>Eukaryota</taxon>
        <taxon>Sar</taxon>
        <taxon>Alveolata</taxon>
        <taxon>Colpodellida</taxon>
        <taxon>Chromeraceae</taxon>
        <taxon>Chromera</taxon>
    </lineage>
</organism>
<dbReference type="PANTHER" id="PTHR37984">
    <property type="entry name" value="PROTEIN CBG26694"/>
    <property type="match status" value="1"/>
</dbReference>
<dbReference type="PROSITE" id="PS50994">
    <property type="entry name" value="INTEGRASE"/>
    <property type="match status" value="1"/>
</dbReference>
<reference evidence="3" key="1">
    <citation type="submission" date="2014-11" db="EMBL/GenBank/DDBJ databases">
        <authorList>
            <person name="Otto D Thomas"/>
            <person name="Naeem Raeece"/>
        </authorList>
    </citation>
    <scope>NUCLEOTIDE SEQUENCE</scope>
</reference>